<reference evidence="9 10" key="1">
    <citation type="submission" date="2015-02" db="EMBL/GenBank/DDBJ databases">
        <title>Single cell genomics of a rare environmental alphaproteobacterium provides unique insights into Rickettsiaceae evolution.</title>
        <authorList>
            <person name="Martijn J."/>
            <person name="Schulz F."/>
            <person name="Zaremba-Niedzwiedzka K."/>
            <person name="Viklund J."/>
            <person name="Stepanauskas R."/>
            <person name="Andersson S.G.E."/>
            <person name="Horn M."/>
            <person name="Guy L."/>
            <person name="Ettema T.J.G."/>
        </authorList>
    </citation>
    <scope>NUCLEOTIDE SEQUENCE [LARGE SCALE GENOMIC DNA]</scope>
    <source>
        <strain evidence="9 10">SCGC AAA041-L04</strain>
    </source>
</reference>
<dbReference type="AlphaFoldDB" id="A0A0F5MQJ5"/>
<evidence type="ECO:0000313" key="9">
    <source>
        <dbReference type="EMBL" id="KKB96854.1"/>
    </source>
</evidence>
<dbReference type="InterPro" id="IPR018063">
    <property type="entry name" value="SAM_MeTrfase_RsmI_CS"/>
</dbReference>
<comment type="similarity">
    <text evidence="6">Belongs to the methyltransferase superfamily. RsmI family.</text>
</comment>
<evidence type="ECO:0000256" key="3">
    <source>
        <dbReference type="ARBA" id="ARBA00022603"/>
    </source>
</evidence>
<evidence type="ECO:0000256" key="2">
    <source>
        <dbReference type="ARBA" id="ARBA00022552"/>
    </source>
</evidence>
<dbReference type="SUPFAM" id="SSF53790">
    <property type="entry name" value="Tetrapyrrole methylase"/>
    <property type="match status" value="1"/>
</dbReference>
<dbReference type="HAMAP" id="MF_01877">
    <property type="entry name" value="16SrRNA_methyltr_I"/>
    <property type="match status" value="1"/>
</dbReference>
<dbReference type="PATRIC" id="fig|1607817.3.peg.60"/>
<keyword evidence="2 6" id="KW-0698">rRNA processing</keyword>
<evidence type="ECO:0000256" key="5">
    <source>
        <dbReference type="ARBA" id="ARBA00022691"/>
    </source>
</evidence>
<comment type="function">
    <text evidence="6">Catalyzes the 2'-O-methylation of the ribose of cytidine 1402 (C1402) in 16S rRNA.</text>
</comment>
<comment type="catalytic activity">
    <reaction evidence="6">
        <text>cytidine(1402) in 16S rRNA + S-adenosyl-L-methionine = 2'-O-methylcytidine(1402) in 16S rRNA + S-adenosyl-L-homocysteine + H(+)</text>
        <dbReference type="Rhea" id="RHEA:42924"/>
        <dbReference type="Rhea" id="RHEA-COMP:10285"/>
        <dbReference type="Rhea" id="RHEA-COMP:10286"/>
        <dbReference type="ChEBI" id="CHEBI:15378"/>
        <dbReference type="ChEBI" id="CHEBI:57856"/>
        <dbReference type="ChEBI" id="CHEBI:59789"/>
        <dbReference type="ChEBI" id="CHEBI:74495"/>
        <dbReference type="ChEBI" id="CHEBI:82748"/>
        <dbReference type="EC" id="2.1.1.198"/>
    </reaction>
</comment>
<dbReference type="Gene3D" id="3.30.950.10">
    <property type="entry name" value="Methyltransferase, Cobalt-precorrin-4 Transmethylase, Domain 2"/>
    <property type="match status" value="1"/>
</dbReference>
<evidence type="ECO:0000256" key="4">
    <source>
        <dbReference type="ARBA" id="ARBA00022679"/>
    </source>
</evidence>
<keyword evidence="10" id="KW-1185">Reference proteome</keyword>
<name>A0A0F5MQJ5_9RICK</name>
<dbReference type="InterPro" id="IPR014777">
    <property type="entry name" value="4pyrrole_Mease_sub1"/>
</dbReference>
<dbReference type="EC" id="2.1.1.198" evidence="6"/>
<dbReference type="InterPro" id="IPR008189">
    <property type="entry name" value="rRNA_ssu_MeTfrase_I"/>
</dbReference>
<feature type="domain" description="RsmI HTH" evidence="8">
    <location>
        <begin position="225"/>
        <end position="269"/>
    </location>
</feature>
<dbReference type="CDD" id="cd11648">
    <property type="entry name" value="RsmI"/>
    <property type="match status" value="1"/>
</dbReference>
<comment type="subcellular location">
    <subcellularLocation>
        <location evidence="6">Cytoplasm</location>
    </subcellularLocation>
</comment>
<keyword evidence="5 6" id="KW-0949">S-adenosyl-L-methionine</keyword>
<gene>
    <name evidence="6 9" type="primary">rsmI</name>
    <name evidence="9" type="ORF">SZ25_00060</name>
</gene>
<dbReference type="InterPro" id="IPR000878">
    <property type="entry name" value="4pyrrol_Mease"/>
</dbReference>
<dbReference type="Pfam" id="PF23016">
    <property type="entry name" value="RsmI_C"/>
    <property type="match status" value="1"/>
</dbReference>
<protein>
    <recommendedName>
        <fullName evidence="6">Ribosomal RNA small subunit methyltransferase I</fullName>
        <ecNumber evidence="6">2.1.1.198</ecNumber>
    </recommendedName>
    <alternativeName>
        <fullName evidence="6">16S rRNA 2'-O-ribose C1402 methyltransferase</fullName>
    </alternativeName>
    <alternativeName>
        <fullName evidence="6">rRNA (cytidine-2'-O-)-methyltransferase RsmI</fullName>
    </alternativeName>
</protein>
<dbReference type="GO" id="GO:0070677">
    <property type="term" value="F:rRNA (cytosine-2'-O-)-methyltransferase activity"/>
    <property type="evidence" value="ECO:0007669"/>
    <property type="project" value="UniProtKB-UniRule"/>
</dbReference>
<evidence type="ECO:0000259" key="7">
    <source>
        <dbReference type="Pfam" id="PF00590"/>
    </source>
</evidence>
<comment type="caution">
    <text evidence="9">The sequence shown here is derived from an EMBL/GenBank/DDBJ whole genome shotgun (WGS) entry which is preliminary data.</text>
</comment>
<dbReference type="InterPro" id="IPR014776">
    <property type="entry name" value="4pyrrole_Mease_sub2"/>
</dbReference>
<organism evidence="9 10">
    <name type="scientific">Candidatus Arcanibacter lacustris</name>
    <dbReference type="NCBI Taxonomy" id="1607817"/>
    <lineage>
        <taxon>Bacteria</taxon>
        <taxon>Pseudomonadati</taxon>
        <taxon>Pseudomonadota</taxon>
        <taxon>Alphaproteobacteria</taxon>
        <taxon>Rickettsiales</taxon>
        <taxon>Candidatus Arcanibacter</taxon>
    </lineage>
</organism>
<evidence type="ECO:0000256" key="1">
    <source>
        <dbReference type="ARBA" id="ARBA00022490"/>
    </source>
</evidence>
<evidence type="ECO:0000313" key="10">
    <source>
        <dbReference type="Proteomes" id="UP000033358"/>
    </source>
</evidence>
<dbReference type="PANTHER" id="PTHR46111:SF1">
    <property type="entry name" value="RIBOSOMAL RNA SMALL SUBUNIT METHYLTRANSFERASE I"/>
    <property type="match status" value="1"/>
</dbReference>
<keyword evidence="4 6" id="KW-0808">Transferase</keyword>
<dbReference type="NCBIfam" id="TIGR00096">
    <property type="entry name" value="16S rRNA (cytidine(1402)-2'-O)-methyltransferase"/>
    <property type="match status" value="1"/>
</dbReference>
<evidence type="ECO:0000259" key="8">
    <source>
        <dbReference type="Pfam" id="PF23016"/>
    </source>
</evidence>
<dbReference type="PANTHER" id="PTHR46111">
    <property type="entry name" value="RIBOSOMAL RNA SMALL SUBUNIT METHYLTRANSFERASE I"/>
    <property type="match status" value="1"/>
</dbReference>
<dbReference type="Proteomes" id="UP000033358">
    <property type="component" value="Unassembled WGS sequence"/>
</dbReference>
<evidence type="ECO:0000256" key="6">
    <source>
        <dbReference type="HAMAP-Rule" id="MF_01877"/>
    </source>
</evidence>
<dbReference type="InterPro" id="IPR035996">
    <property type="entry name" value="4pyrrol_Methylase_sf"/>
</dbReference>
<feature type="domain" description="Tetrapyrrole methylase" evidence="7">
    <location>
        <begin position="1"/>
        <end position="196"/>
    </location>
</feature>
<dbReference type="InterPro" id="IPR053910">
    <property type="entry name" value="RsmI_HTH"/>
</dbReference>
<keyword evidence="1 6" id="KW-0963">Cytoplasm</keyword>
<dbReference type="EMBL" id="JYHA01000015">
    <property type="protein sequence ID" value="KKB96854.1"/>
    <property type="molecule type" value="Genomic_DNA"/>
</dbReference>
<dbReference type="FunFam" id="3.30.950.10:FF:000002">
    <property type="entry name" value="Ribosomal RNA small subunit methyltransferase I"/>
    <property type="match status" value="1"/>
</dbReference>
<sequence length="274" mass="31304">MFYIVPTPIGNREDITLRALNILKDVDAIICEDTRVTGKLLAYYQIKKPLYVYNDHSDIVQRQNIINKLQEGKKLALVSDAGTPLISDPGYKLLKQIKENEIEIICLPGACSIITALISSSMPTDRFMFHGFLENKKIARINQLKELKHYDLSMIFFESPRRLIATLSDMREVFMGREVAVIRELTKKFEEVITSDFDSAIKHYSAKEIKGEIIIIVSPIYEKQAENQDVEQRLSELLENLSIKDAVSAIDNNSAYSKKELYKMALRLKNVDLG</sequence>
<proteinExistence type="inferred from homology"/>
<dbReference type="PROSITE" id="PS01296">
    <property type="entry name" value="RSMI"/>
    <property type="match status" value="1"/>
</dbReference>
<keyword evidence="3 6" id="KW-0489">Methyltransferase</keyword>
<dbReference type="GO" id="GO:0005737">
    <property type="term" value="C:cytoplasm"/>
    <property type="evidence" value="ECO:0007669"/>
    <property type="project" value="UniProtKB-SubCell"/>
</dbReference>
<dbReference type="Gene3D" id="3.40.1010.10">
    <property type="entry name" value="Cobalt-precorrin-4 Transmethylase, Domain 1"/>
    <property type="match status" value="1"/>
</dbReference>
<dbReference type="FunFam" id="3.40.1010.10:FF:000007">
    <property type="entry name" value="Ribosomal RNA small subunit methyltransferase I"/>
    <property type="match status" value="1"/>
</dbReference>
<dbReference type="PIRSF" id="PIRSF005917">
    <property type="entry name" value="MTase_YraL"/>
    <property type="match status" value="1"/>
</dbReference>
<dbReference type="Pfam" id="PF00590">
    <property type="entry name" value="TP_methylase"/>
    <property type="match status" value="1"/>
</dbReference>
<accession>A0A0F5MQJ5</accession>